<dbReference type="GO" id="GO:0045312">
    <property type="term" value="P:nor-spermidine biosynthetic process"/>
    <property type="evidence" value="ECO:0007669"/>
    <property type="project" value="InterPro"/>
</dbReference>
<evidence type="ECO:0000256" key="10">
    <source>
        <dbReference type="ARBA" id="ARBA00047389"/>
    </source>
</evidence>
<dbReference type="EC" id="4.1.1.96" evidence="2"/>
<dbReference type="EMBL" id="FNFO01000002">
    <property type="protein sequence ID" value="SDK37733.1"/>
    <property type="molecule type" value="Genomic_DNA"/>
</dbReference>
<evidence type="ECO:0000256" key="3">
    <source>
        <dbReference type="ARBA" id="ARBA00013633"/>
    </source>
</evidence>
<dbReference type="PANTHER" id="PTHR43727">
    <property type="entry name" value="DIAMINOPIMELATE DECARBOXYLASE"/>
    <property type="match status" value="1"/>
</dbReference>
<evidence type="ECO:0000256" key="4">
    <source>
        <dbReference type="ARBA" id="ARBA00022793"/>
    </source>
</evidence>
<dbReference type="InterPro" id="IPR005730">
    <property type="entry name" value="Nsp_de-COase"/>
</dbReference>
<dbReference type="GO" id="GO:0008295">
    <property type="term" value="P:spermidine biosynthetic process"/>
    <property type="evidence" value="ECO:0007669"/>
    <property type="project" value="UniProtKB-KW"/>
</dbReference>
<dbReference type="AlphaFoldDB" id="A0A1G9BE35"/>
<dbReference type="Proteomes" id="UP000198510">
    <property type="component" value="Unassembled WGS sequence"/>
</dbReference>
<comment type="catalytic activity">
    <reaction evidence="10">
        <text>carboxynorspermidine + H(+) = norspermidine + CO2</text>
        <dbReference type="Rhea" id="RHEA:34099"/>
        <dbReference type="ChEBI" id="CHEBI:15378"/>
        <dbReference type="ChEBI" id="CHEBI:16526"/>
        <dbReference type="ChEBI" id="CHEBI:57920"/>
        <dbReference type="ChEBI" id="CHEBI:65070"/>
        <dbReference type="EC" id="4.1.1.96"/>
    </reaction>
</comment>
<keyword evidence="6" id="KW-0745">Spermidine biosynthesis</keyword>
<evidence type="ECO:0000256" key="6">
    <source>
        <dbReference type="ARBA" id="ARBA00023066"/>
    </source>
</evidence>
<dbReference type="Gene3D" id="2.40.37.10">
    <property type="entry name" value="Lyase, Ornithine Decarboxylase, Chain A, domain 1"/>
    <property type="match status" value="1"/>
</dbReference>
<keyword evidence="7" id="KW-0456">Lyase</keyword>
<dbReference type="InterPro" id="IPR022643">
    <property type="entry name" value="De-COase2_C"/>
</dbReference>
<evidence type="ECO:0000259" key="12">
    <source>
        <dbReference type="Pfam" id="PF00278"/>
    </source>
</evidence>
<dbReference type="STRING" id="1075417.SAMN05421823_102590"/>
<accession>A0A1G9BE35</accession>
<evidence type="ECO:0000256" key="7">
    <source>
        <dbReference type="ARBA" id="ARBA00023239"/>
    </source>
</evidence>
<evidence type="ECO:0000256" key="2">
    <source>
        <dbReference type="ARBA" id="ARBA00012259"/>
    </source>
</evidence>
<dbReference type="RefSeq" id="WP_089680376.1">
    <property type="nucleotide sequence ID" value="NZ_FNFO01000002.1"/>
</dbReference>
<feature type="domain" description="Orn/DAP/Arg decarboxylase 2 C-terminal" evidence="12">
    <location>
        <begin position="259"/>
        <end position="347"/>
    </location>
</feature>
<dbReference type="PIRSF" id="PIRSF038941">
    <property type="entry name" value="NspC"/>
    <property type="match status" value="1"/>
</dbReference>
<sequence>MQKTPLALQRTYPTVDFQAIPSACFVLEEKRLRENLELIKFVQEESGAQIILALKGFAMFGAFPLIRKYLSGTASSGLYEARLGYEEFGGEVHCFSTAYFEDEFEDILRYSDHLSFNSLNQWERFKPRVQHASKKISCAIRINPEYAEVTTDLYNPCIPGSRLGQTAPHFGDQLPEGIEGLHFHTLCESDSYALERTLAAIEDRFGKLLHQAKWVNMGGGHLMTREGYDVAHLIRVLKQFQEKYDVKVILEPGAAIAWQTGYLVTTVQDIFDSQGIQAVIIDASISAHMPDCIEMPYKPKILGAYDAVPTATAYRIGGSTCLAGDYVGDYRFDRPLQIGNRLVFDDMMHYTMVKTTFFNGVRHPSLGIWHEDGSFELVRKFSYEDYRSKLS</sequence>
<dbReference type="Gene3D" id="3.20.20.10">
    <property type="entry name" value="Alanine racemase"/>
    <property type="match status" value="1"/>
</dbReference>
<dbReference type="OrthoDB" id="9804410at2"/>
<dbReference type="NCBIfam" id="TIGR01047">
    <property type="entry name" value="nspC"/>
    <property type="match status" value="1"/>
</dbReference>
<dbReference type="InterPro" id="IPR009006">
    <property type="entry name" value="Ala_racemase/Decarboxylase_C"/>
</dbReference>
<keyword evidence="5" id="KW-0663">Pyridoxal phosphate</keyword>
<keyword evidence="14" id="KW-1185">Reference proteome</keyword>
<name>A0A1G9BE35_9BACT</name>
<dbReference type="SUPFAM" id="SSF50621">
    <property type="entry name" value="Alanine racemase C-terminal domain-like"/>
    <property type="match status" value="1"/>
</dbReference>
<dbReference type="PANTHER" id="PTHR43727:SF1">
    <property type="entry name" value="CARBOXYNORSPERMIDINE_CARBOXYSPERMIDINE DECARBOXYLASE"/>
    <property type="match status" value="1"/>
</dbReference>
<dbReference type="FunFam" id="3.20.20.10:FF:000012">
    <property type="entry name" value="Carboxynorspermidine/carboxyspermidine decarboxylase"/>
    <property type="match status" value="1"/>
</dbReference>
<dbReference type="InterPro" id="IPR029066">
    <property type="entry name" value="PLP-binding_barrel"/>
</dbReference>
<proteinExistence type="inferred from homology"/>
<comment type="similarity">
    <text evidence="8">Belongs to the Orn/Lys/Arg decarboxylase class-II family. NspC subfamily.</text>
</comment>
<evidence type="ECO:0000256" key="9">
    <source>
        <dbReference type="ARBA" id="ARBA00047351"/>
    </source>
</evidence>
<dbReference type="Pfam" id="PF00278">
    <property type="entry name" value="Orn_DAP_Arg_deC"/>
    <property type="match status" value="1"/>
</dbReference>
<keyword evidence="4" id="KW-0210">Decarboxylase</keyword>
<protein>
    <recommendedName>
        <fullName evidence="3">Carboxynorspermidine/carboxyspermidine decarboxylase</fullName>
        <ecNumber evidence="2">4.1.1.96</ecNumber>
    </recommendedName>
</protein>
<evidence type="ECO:0000256" key="1">
    <source>
        <dbReference type="ARBA" id="ARBA00001933"/>
    </source>
</evidence>
<evidence type="ECO:0000313" key="14">
    <source>
        <dbReference type="Proteomes" id="UP000198510"/>
    </source>
</evidence>
<dbReference type="CDD" id="cd06829">
    <property type="entry name" value="PLPDE_III_CANSDC"/>
    <property type="match status" value="1"/>
</dbReference>
<reference evidence="13 14" key="1">
    <citation type="submission" date="2016-10" db="EMBL/GenBank/DDBJ databases">
        <authorList>
            <person name="de Groot N.N."/>
        </authorList>
    </citation>
    <scope>NUCLEOTIDE SEQUENCE [LARGE SCALE GENOMIC DNA]</scope>
    <source>
        <strain evidence="13 14">DSM 25186</strain>
    </source>
</reference>
<evidence type="ECO:0000256" key="8">
    <source>
        <dbReference type="ARBA" id="ARBA00025802"/>
    </source>
</evidence>
<comment type="cofactor">
    <cofactor evidence="1">
        <name>pyridoxal 5'-phosphate</name>
        <dbReference type="ChEBI" id="CHEBI:597326"/>
    </cofactor>
</comment>
<organism evidence="13 14">
    <name type="scientific">Catalinimonas alkaloidigena</name>
    <dbReference type="NCBI Taxonomy" id="1075417"/>
    <lineage>
        <taxon>Bacteria</taxon>
        <taxon>Pseudomonadati</taxon>
        <taxon>Bacteroidota</taxon>
        <taxon>Cytophagia</taxon>
        <taxon>Cytophagales</taxon>
        <taxon>Catalimonadaceae</taxon>
        <taxon>Catalinimonas</taxon>
    </lineage>
</organism>
<evidence type="ECO:0000256" key="5">
    <source>
        <dbReference type="ARBA" id="ARBA00022898"/>
    </source>
</evidence>
<feature type="binding site" evidence="11">
    <location>
        <position position="291"/>
    </location>
    <ligand>
        <name>substrate</name>
    </ligand>
</feature>
<evidence type="ECO:0000313" key="13">
    <source>
        <dbReference type="EMBL" id="SDK37733.1"/>
    </source>
</evidence>
<dbReference type="SUPFAM" id="SSF51419">
    <property type="entry name" value="PLP-binding barrel"/>
    <property type="match status" value="1"/>
</dbReference>
<comment type="catalytic activity">
    <reaction evidence="9">
        <text>carboxyspermidine + H(+) = spermidine + CO2</text>
        <dbReference type="Rhea" id="RHEA:34095"/>
        <dbReference type="ChEBI" id="CHEBI:15378"/>
        <dbReference type="ChEBI" id="CHEBI:16526"/>
        <dbReference type="ChEBI" id="CHEBI:57834"/>
        <dbReference type="ChEBI" id="CHEBI:65072"/>
        <dbReference type="EC" id="4.1.1.96"/>
    </reaction>
</comment>
<gene>
    <name evidence="13" type="ORF">SAMN05421823_102590</name>
</gene>
<dbReference type="GO" id="GO:0009089">
    <property type="term" value="P:lysine biosynthetic process via diaminopimelate"/>
    <property type="evidence" value="ECO:0007669"/>
    <property type="project" value="TreeGrafter"/>
</dbReference>
<evidence type="ECO:0000256" key="11">
    <source>
        <dbReference type="PIRSR" id="PIRSR038941-1"/>
    </source>
</evidence>
<dbReference type="GO" id="GO:0008836">
    <property type="term" value="F:diaminopimelate decarboxylase activity"/>
    <property type="evidence" value="ECO:0007669"/>
    <property type="project" value="TreeGrafter"/>
</dbReference>